<keyword evidence="3" id="KW-1185">Reference proteome</keyword>
<dbReference type="SUPFAM" id="SSF117281">
    <property type="entry name" value="Kelch motif"/>
    <property type="match status" value="1"/>
</dbReference>
<reference evidence="2" key="1">
    <citation type="submission" date="2024-03" db="EMBL/GenBank/DDBJ databases">
        <authorList>
            <consortium name="ELIXIR-Norway"/>
            <consortium name="Elixir Norway"/>
        </authorList>
    </citation>
    <scope>NUCLEOTIDE SEQUENCE</scope>
</reference>
<evidence type="ECO:0000313" key="2">
    <source>
        <dbReference type="EMBL" id="CAK9879350.1"/>
    </source>
</evidence>
<evidence type="ECO:0000256" key="1">
    <source>
        <dbReference type="SAM" id="MobiDB-lite"/>
    </source>
</evidence>
<feature type="compositionally biased region" description="Polar residues" evidence="1">
    <location>
        <begin position="1"/>
        <end position="23"/>
    </location>
</feature>
<dbReference type="InterPro" id="IPR015915">
    <property type="entry name" value="Kelch-typ_b-propeller"/>
</dbReference>
<dbReference type="InterPro" id="IPR036047">
    <property type="entry name" value="F-box-like_dom_sf"/>
</dbReference>
<evidence type="ECO:0008006" key="4">
    <source>
        <dbReference type="Google" id="ProtNLM"/>
    </source>
</evidence>
<dbReference type="EMBL" id="OZ023708">
    <property type="protein sequence ID" value="CAK9879350.1"/>
    <property type="molecule type" value="Genomic_DNA"/>
</dbReference>
<name>A0ABP1BTT2_9BRYO</name>
<dbReference type="Proteomes" id="UP001497522">
    <property type="component" value="Chromosome 7"/>
</dbReference>
<sequence>MVTSSIHHNATMPTPSSRLQQQGRMKLTRAHLDHSQDQICSADILDSSIPSRSSHGMVNQQQVERPDAAASCSRTDSTASPTAVLTQQQQQPLLPGLPDFLALECLARVSLATISSVSQAWRKLLSDLYFQRLRAQHGTVDLDWVYTLVKSPVDGCFRWYAFDPVAGRWHDLPPPPHAMDFQLTAPGCIGVSYSVQCTSTGTKLVMVAALKWRKPPPRDDHDNRPAAAAKPGQVHDSSEEQDMDYSRSTTTTARARRSRMRPILEPALENPLVFDPITSSWTIGSPFRVARKWCACGVGAEDENLVYVVSGCGRDWDVNVAKSAEVYDVARDTWRRIAGPTSSKCSAEATAAVALGGNLHIVSGRGVFAKVGLVYTPTTGKWTEMARHLREGITGECVSVDGKLFVLDEVNGRLRVYDPEDYEPEWRVFMEDARLQNLEQLVGRGSKLCGIVQPQSTAAAALCQNFVCSAAGQTSSSTLLNWVDSACSSMRPPTTSSHAAAAAAATTVADSSSLLRIIDVVTKPRRIVDLRVPFGHSVTVQLLSRMLVSHP</sequence>
<feature type="compositionally biased region" description="Polar residues" evidence="1">
    <location>
        <begin position="72"/>
        <end position="83"/>
    </location>
</feature>
<proteinExistence type="predicted"/>
<dbReference type="Gene3D" id="2.120.10.80">
    <property type="entry name" value="Kelch-type beta propeller"/>
    <property type="match status" value="1"/>
</dbReference>
<feature type="region of interest" description="Disordered" evidence="1">
    <location>
        <begin position="51"/>
        <end position="83"/>
    </location>
</feature>
<dbReference type="PANTHER" id="PTHR47590:SF7">
    <property type="entry name" value="OS06G0711700 PROTEIN"/>
    <property type="match status" value="1"/>
</dbReference>
<feature type="region of interest" description="Disordered" evidence="1">
    <location>
        <begin position="1"/>
        <end position="32"/>
    </location>
</feature>
<organism evidence="2 3">
    <name type="scientific">Sphagnum jensenii</name>
    <dbReference type="NCBI Taxonomy" id="128206"/>
    <lineage>
        <taxon>Eukaryota</taxon>
        <taxon>Viridiplantae</taxon>
        <taxon>Streptophyta</taxon>
        <taxon>Embryophyta</taxon>
        <taxon>Bryophyta</taxon>
        <taxon>Sphagnophytina</taxon>
        <taxon>Sphagnopsida</taxon>
        <taxon>Sphagnales</taxon>
        <taxon>Sphagnaceae</taxon>
        <taxon>Sphagnum</taxon>
    </lineage>
</organism>
<feature type="region of interest" description="Disordered" evidence="1">
    <location>
        <begin position="215"/>
        <end position="258"/>
    </location>
</feature>
<protein>
    <recommendedName>
        <fullName evidence="4">F-box domain-containing protein</fullName>
    </recommendedName>
</protein>
<dbReference type="SUPFAM" id="SSF81383">
    <property type="entry name" value="F-box domain"/>
    <property type="match status" value="1"/>
</dbReference>
<dbReference type="PANTHER" id="PTHR47590">
    <property type="entry name" value="F-BOX/KELCH-REPEAT PROTEIN SKIP25"/>
    <property type="match status" value="1"/>
</dbReference>
<gene>
    <name evidence="2" type="ORF">CSSPJE1EN2_LOCUS20914</name>
</gene>
<evidence type="ECO:0000313" key="3">
    <source>
        <dbReference type="Proteomes" id="UP001497522"/>
    </source>
</evidence>
<feature type="compositionally biased region" description="Polar residues" evidence="1">
    <location>
        <begin position="51"/>
        <end position="63"/>
    </location>
</feature>
<accession>A0ABP1BTT2</accession>